<evidence type="ECO:0000256" key="1">
    <source>
        <dbReference type="ARBA" id="ARBA00023125"/>
    </source>
</evidence>
<keyword evidence="1" id="KW-0238">DNA-binding</keyword>
<organism evidence="3 4">
    <name type="scientific">Paenibacillus rhizophilus</name>
    <dbReference type="NCBI Taxonomy" id="1850366"/>
    <lineage>
        <taxon>Bacteria</taxon>
        <taxon>Bacillati</taxon>
        <taxon>Bacillota</taxon>
        <taxon>Bacilli</taxon>
        <taxon>Bacillales</taxon>
        <taxon>Paenibacillaceae</taxon>
        <taxon>Paenibacillus</taxon>
    </lineage>
</organism>
<dbReference type="InterPro" id="IPR001647">
    <property type="entry name" value="HTH_TetR"/>
</dbReference>
<dbReference type="InterPro" id="IPR009057">
    <property type="entry name" value="Homeodomain-like_sf"/>
</dbReference>
<evidence type="ECO:0000313" key="4">
    <source>
        <dbReference type="Proteomes" id="UP000282529"/>
    </source>
</evidence>
<accession>A0A3N9PCL4</accession>
<dbReference type="AlphaFoldDB" id="A0A3N9PCL4"/>
<dbReference type="Pfam" id="PF00440">
    <property type="entry name" value="TetR_N"/>
    <property type="match status" value="1"/>
</dbReference>
<comment type="caution">
    <text evidence="3">The sequence shown here is derived from an EMBL/GenBank/DDBJ whole genome shotgun (WGS) entry which is preliminary data.</text>
</comment>
<dbReference type="Gene3D" id="1.10.10.60">
    <property type="entry name" value="Homeodomain-like"/>
    <property type="match status" value="1"/>
</dbReference>
<evidence type="ECO:0000259" key="2">
    <source>
        <dbReference type="Pfam" id="PF00440"/>
    </source>
</evidence>
<dbReference type="GO" id="GO:0003677">
    <property type="term" value="F:DNA binding"/>
    <property type="evidence" value="ECO:0007669"/>
    <property type="project" value="UniProtKB-KW"/>
</dbReference>
<reference evidence="3 4" key="1">
    <citation type="submission" date="2018-11" db="EMBL/GenBank/DDBJ databases">
        <title>Genome sequence of strain 7197.</title>
        <authorList>
            <person name="Gao J."/>
            <person name="Sun J."/>
        </authorList>
    </citation>
    <scope>NUCLEOTIDE SEQUENCE [LARGE SCALE GENOMIC DNA]</scope>
    <source>
        <strain evidence="3 4">7197</strain>
    </source>
</reference>
<dbReference type="EMBL" id="RQPI01000001">
    <property type="protein sequence ID" value="RQW13619.1"/>
    <property type="molecule type" value="Genomic_DNA"/>
</dbReference>
<dbReference type="OrthoDB" id="71867at2"/>
<evidence type="ECO:0000313" key="3">
    <source>
        <dbReference type="EMBL" id="RQW13619.1"/>
    </source>
</evidence>
<dbReference type="SUPFAM" id="SSF46689">
    <property type="entry name" value="Homeodomain-like"/>
    <property type="match status" value="1"/>
</dbReference>
<dbReference type="Proteomes" id="UP000282529">
    <property type="component" value="Unassembled WGS sequence"/>
</dbReference>
<gene>
    <name evidence="3" type="ORF">EH198_04235</name>
</gene>
<protein>
    <submittedName>
        <fullName evidence="3">TetR family transcriptional regulator</fullName>
    </submittedName>
</protein>
<feature type="domain" description="HTH tetR-type" evidence="2">
    <location>
        <begin position="3"/>
        <end position="36"/>
    </location>
</feature>
<keyword evidence="4" id="KW-1185">Reference proteome</keyword>
<sequence length="63" mass="6382">MVTAAAQIADEYGMEGVTLAALVAKLGMRSPSLYNHINGQSGLTGDVSDSLSATHSAFLAGVD</sequence>
<name>A0A3N9PCL4_9BACL</name>
<proteinExistence type="predicted"/>
<dbReference type="RefSeq" id="WP_124694262.1">
    <property type="nucleotide sequence ID" value="NZ_JBHUFE010000016.1"/>
</dbReference>